<comment type="caution">
    <text evidence="3">The sequence shown here is derived from an EMBL/GenBank/DDBJ whole genome shotgun (WGS) entry which is preliminary data.</text>
</comment>
<sequence>MMTLGVTSELSGMEVDDYDPFLLSESLPTPAFPPSPSPTLATVAPHAPSPSQQPLLSHYHANMSSSASSSAMGSPSPSSPSPLDDLGKTSPGGTLVVRSKVITLDDVERDILRTHAHLPADAKRKMVKAEFKRLKHCETVRQSRVRKKNERKDLRKVNEELESRVRKKNERKDLRKVNEELEVELHQCLNLFKQRHDMSRFDESSWWDVTFKKFVHSIYEVRALRREQGDLKDKLMFYDTIGEQLERLQEDYTIPDYMLTARPSVGTIHFMPLSVDEAREIMLDSHEQARSFFRSMNWRQSEEHEKTNGWTQHQRITPDGRVQFNFTKHIDTISAHDLVQKSWDMYCDLNLYRGIYACVQRLEILQKINEDTLVIRRDLQEGSSAPIFRTIFLLFRIRLENGYVICFRSHNPPVYVDDDDDPNVQWMDMFYWLMVLDPPAVGPMQAPSSGCDVSFGGNLLNARSAQHASRWKYQIAMALLRWESNAVAPLFAMLG</sequence>
<accession>A0AAD5L7E9</accession>
<organism evidence="3 4">
    <name type="scientific">Pythium insidiosum</name>
    <name type="common">Pythiosis disease agent</name>
    <dbReference type="NCBI Taxonomy" id="114742"/>
    <lineage>
        <taxon>Eukaryota</taxon>
        <taxon>Sar</taxon>
        <taxon>Stramenopiles</taxon>
        <taxon>Oomycota</taxon>
        <taxon>Peronosporomycetes</taxon>
        <taxon>Pythiales</taxon>
        <taxon>Pythiaceae</taxon>
        <taxon>Pythium</taxon>
    </lineage>
</organism>
<feature type="compositionally biased region" description="Low complexity" evidence="2">
    <location>
        <begin position="63"/>
        <end position="84"/>
    </location>
</feature>
<protein>
    <recommendedName>
        <fullName evidence="5">BZIP domain-containing protein</fullName>
    </recommendedName>
</protein>
<evidence type="ECO:0000256" key="1">
    <source>
        <dbReference type="SAM" id="Coils"/>
    </source>
</evidence>
<feature type="coiled-coil region" evidence="1">
    <location>
        <begin position="140"/>
        <end position="191"/>
    </location>
</feature>
<keyword evidence="1" id="KW-0175">Coiled coil</keyword>
<proteinExistence type="predicted"/>
<evidence type="ECO:0008006" key="5">
    <source>
        <dbReference type="Google" id="ProtNLM"/>
    </source>
</evidence>
<keyword evidence="4" id="KW-1185">Reference proteome</keyword>
<evidence type="ECO:0000256" key="2">
    <source>
        <dbReference type="SAM" id="MobiDB-lite"/>
    </source>
</evidence>
<dbReference type="EMBL" id="JAKCXM010000763">
    <property type="protein sequence ID" value="KAJ0391985.1"/>
    <property type="molecule type" value="Genomic_DNA"/>
</dbReference>
<dbReference type="CDD" id="cd14686">
    <property type="entry name" value="bZIP"/>
    <property type="match status" value="1"/>
</dbReference>
<gene>
    <name evidence="3" type="ORF">P43SY_007291</name>
</gene>
<dbReference type="Proteomes" id="UP001209570">
    <property type="component" value="Unassembled WGS sequence"/>
</dbReference>
<feature type="region of interest" description="Disordered" evidence="2">
    <location>
        <begin position="22"/>
        <end position="92"/>
    </location>
</feature>
<evidence type="ECO:0000313" key="4">
    <source>
        <dbReference type="Proteomes" id="UP001209570"/>
    </source>
</evidence>
<reference evidence="3" key="1">
    <citation type="submission" date="2021-12" db="EMBL/GenBank/DDBJ databases">
        <title>Prjna785345.</title>
        <authorList>
            <person name="Rujirawat T."/>
            <person name="Krajaejun T."/>
        </authorList>
    </citation>
    <scope>NUCLEOTIDE SEQUENCE</scope>
    <source>
        <strain evidence="3">Pi057C3</strain>
    </source>
</reference>
<name>A0AAD5L7E9_PYTIN</name>
<evidence type="ECO:0000313" key="3">
    <source>
        <dbReference type="EMBL" id="KAJ0391985.1"/>
    </source>
</evidence>
<dbReference type="AlphaFoldDB" id="A0AAD5L7E9"/>